<dbReference type="Proteomes" id="UP000186817">
    <property type="component" value="Unassembled WGS sequence"/>
</dbReference>
<feature type="domain" description="UBC core" evidence="16">
    <location>
        <begin position="17"/>
        <end position="177"/>
    </location>
</feature>
<dbReference type="AlphaFoldDB" id="A0A1Q9DPH7"/>
<keyword evidence="5" id="KW-0808">Transferase</keyword>
<keyword evidence="4" id="KW-0963">Cytoplasm</keyword>
<keyword evidence="7" id="KW-0547">Nucleotide-binding</keyword>
<dbReference type="GO" id="GO:0005634">
    <property type="term" value="C:nucleus"/>
    <property type="evidence" value="ECO:0007669"/>
    <property type="project" value="UniProtKB-SubCell"/>
</dbReference>
<dbReference type="PANTHER" id="PTHR46116">
    <property type="entry name" value="(E3-INDEPENDENT) E2 UBIQUITIN-CONJUGATING ENZYME"/>
    <property type="match status" value="1"/>
</dbReference>
<evidence type="ECO:0000256" key="13">
    <source>
        <dbReference type="ARBA" id="ARBA00042316"/>
    </source>
</evidence>
<evidence type="ECO:0000256" key="10">
    <source>
        <dbReference type="ARBA" id="ARBA00023242"/>
    </source>
</evidence>
<comment type="caution">
    <text evidence="17">The sequence shown here is derived from an EMBL/GenBank/DDBJ whole genome shotgun (WGS) entry which is preliminary data.</text>
</comment>
<dbReference type="PANTHER" id="PTHR46116:SF26">
    <property type="entry name" value="UBIQUITIN-CONJUGATING ENZYME E2 Z"/>
    <property type="match status" value="1"/>
</dbReference>
<keyword evidence="6" id="KW-0053">Apoptosis</keyword>
<keyword evidence="15" id="KW-1133">Transmembrane helix</keyword>
<dbReference type="GO" id="GO:0004869">
    <property type="term" value="F:cysteine-type endopeptidase inhibitor activity"/>
    <property type="evidence" value="ECO:0007669"/>
    <property type="project" value="TreeGrafter"/>
</dbReference>
<evidence type="ECO:0000256" key="2">
    <source>
        <dbReference type="ARBA" id="ARBA00004496"/>
    </source>
</evidence>
<evidence type="ECO:0000256" key="8">
    <source>
        <dbReference type="ARBA" id="ARBA00022786"/>
    </source>
</evidence>
<dbReference type="SMART" id="SM00212">
    <property type="entry name" value="UBCc"/>
    <property type="match status" value="1"/>
</dbReference>
<dbReference type="InterPro" id="IPR000608">
    <property type="entry name" value="UBC"/>
</dbReference>
<sequence>MFSAELGHEFNGELSVVATRRLLREQADLNRDGLETQGIFHHFDDVHPHKAVAIIIGPDGSPYARAPYLFRFVFPNTYPLKPPSATFCTGDGRVRFNPNLYTNGKVCLSILGTWAGPSWTSLSTFRSVLLSIQSLLSLNPLQNEPGHEHETGRDCDLYSAMLRYESLAVAALQLTKPLASCFEPMRELLGAIFLCNFHAYKHSLGEFAACEGCLDRCPVYGFISKYNPSWVRQQLEELQAELLLRPEAVAVAEELRKQALPSCSEEVACARSSDETGQSAGSDEGVPEGARTHVARGVWRMAGPSVYQFLRRLCLVMVLILAALGFGIAVAFLLGAVASRAHGQAASQFKSRTVHASIGQNFRDQIGPGLPRNHELYRQLNQKHAGALNDAFFHYQKRLFEAEGDFDRAMSPDFETSTPPPDANSSWPDMNALPEYNKLRKVVERLSRREFSAESFGMHDSADLRRMTSVTMELPEELSK</sequence>
<organism evidence="17 18">
    <name type="scientific">Symbiodinium microadriaticum</name>
    <name type="common">Dinoflagellate</name>
    <name type="synonym">Zooxanthella microadriatica</name>
    <dbReference type="NCBI Taxonomy" id="2951"/>
    <lineage>
        <taxon>Eukaryota</taxon>
        <taxon>Sar</taxon>
        <taxon>Alveolata</taxon>
        <taxon>Dinophyceae</taxon>
        <taxon>Suessiales</taxon>
        <taxon>Symbiodiniaceae</taxon>
        <taxon>Symbiodinium</taxon>
    </lineage>
</organism>
<keyword evidence="8" id="KW-0833">Ubl conjugation pathway</keyword>
<evidence type="ECO:0000256" key="4">
    <source>
        <dbReference type="ARBA" id="ARBA00022490"/>
    </source>
</evidence>
<dbReference type="OrthoDB" id="47801at2759"/>
<keyword evidence="15" id="KW-0812">Transmembrane</keyword>
<evidence type="ECO:0000256" key="6">
    <source>
        <dbReference type="ARBA" id="ARBA00022703"/>
    </source>
</evidence>
<accession>A0A1Q9DPH7</accession>
<evidence type="ECO:0000259" key="16">
    <source>
        <dbReference type="PROSITE" id="PS50127"/>
    </source>
</evidence>
<keyword evidence="15" id="KW-0472">Membrane</keyword>
<evidence type="ECO:0000256" key="3">
    <source>
        <dbReference type="ARBA" id="ARBA00012486"/>
    </source>
</evidence>
<dbReference type="EMBL" id="LSRX01000446">
    <property type="protein sequence ID" value="OLP97075.1"/>
    <property type="molecule type" value="Genomic_DNA"/>
</dbReference>
<protein>
    <recommendedName>
        <fullName evidence="11">Ubiquitin-conjugating enzyme E2 Z</fullName>
        <ecNumber evidence="3">2.3.2.23</ecNumber>
    </recommendedName>
    <alternativeName>
        <fullName evidence="12">E2 ubiquitin-conjugating enzyme Z</fullName>
    </alternativeName>
    <alternativeName>
        <fullName evidence="14">Ubiquitin carrier protein Z</fullName>
    </alternativeName>
    <alternativeName>
        <fullName evidence="13">Ubiquitin-protein ligase Z</fullName>
    </alternativeName>
</protein>
<evidence type="ECO:0000256" key="14">
    <source>
        <dbReference type="ARBA" id="ARBA00042401"/>
    </source>
</evidence>
<dbReference type="EC" id="2.3.2.23" evidence="3"/>
<keyword evidence="10" id="KW-0539">Nucleus</keyword>
<evidence type="ECO:0000256" key="9">
    <source>
        <dbReference type="ARBA" id="ARBA00022840"/>
    </source>
</evidence>
<evidence type="ECO:0000256" key="5">
    <source>
        <dbReference type="ARBA" id="ARBA00022679"/>
    </source>
</evidence>
<feature type="transmembrane region" description="Helical" evidence="15">
    <location>
        <begin position="315"/>
        <end position="338"/>
    </location>
</feature>
<dbReference type="GO" id="GO:0005737">
    <property type="term" value="C:cytoplasm"/>
    <property type="evidence" value="ECO:0007669"/>
    <property type="project" value="UniProtKB-SubCell"/>
</dbReference>
<comment type="subcellular location">
    <subcellularLocation>
        <location evidence="2">Cytoplasm</location>
    </subcellularLocation>
    <subcellularLocation>
        <location evidence="1">Nucleus</location>
    </subcellularLocation>
</comment>
<evidence type="ECO:0000256" key="15">
    <source>
        <dbReference type="SAM" id="Phobius"/>
    </source>
</evidence>
<dbReference type="Gene3D" id="3.10.110.10">
    <property type="entry name" value="Ubiquitin Conjugating Enzyme"/>
    <property type="match status" value="1"/>
</dbReference>
<evidence type="ECO:0000256" key="1">
    <source>
        <dbReference type="ARBA" id="ARBA00004123"/>
    </source>
</evidence>
<keyword evidence="18" id="KW-1185">Reference proteome</keyword>
<evidence type="ECO:0000256" key="12">
    <source>
        <dbReference type="ARBA" id="ARBA00041798"/>
    </source>
</evidence>
<evidence type="ECO:0000313" key="17">
    <source>
        <dbReference type="EMBL" id="OLP97075.1"/>
    </source>
</evidence>
<dbReference type="InterPro" id="IPR016135">
    <property type="entry name" value="UBQ-conjugating_enzyme/RWD"/>
</dbReference>
<dbReference type="GO" id="GO:0005524">
    <property type="term" value="F:ATP binding"/>
    <property type="evidence" value="ECO:0007669"/>
    <property type="project" value="UniProtKB-KW"/>
</dbReference>
<gene>
    <name evidence="17" type="primary">UBE2Z</name>
    <name evidence="17" type="ORF">AK812_SmicGene20604</name>
</gene>
<keyword evidence="9" id="KW-0067">ATP-binding</keyword>
<dbReference type="SUPFAM" id="SSF54495">
    <property type="entry name" value="UBC-like"/>
    <property type="match status" value="1"/>
</dbReference>
<dbReference type="GO" id="GO:0061631">
    <property type="term" value="F:ubiquitin conjugating enzyme activity"/>
    <property type="evidence" value="ECO:0007669"/>
    <property type="project" value="UniProtKB-EC"/>
</dbReference>
<dbReference type="PROSITE" id="PS50127">
    <property type="entry name" value="UBC_2"/>
    <property type="match status" value="1"/>
</dbReference>
<name>A0A1Q9DPH7_SYMMI</name>
<evidence type="ECO:0000256" key="7">
    <source>
        <dbReference type="ARBA" id="ARBA00022741"/>
    </source>
</evidence>
<reference evidence="17 18" key="1">
    <citation type="submission" date="2016-02" db="EMBL/GenBank/DDBJ databases">
        <title>Genome analysis of coral dinoflagellate symbionts highlights evolutionary adaptations to a symbiotic lifestyle.</title>
        <authorList>
            <person name="Aranda M."/>
            <person name="Li Y."/>
            <person name="Liew Y.J."/>
            <person name="Baumgarten S."/>
            <person name="Simakov O."/>
            <person name="Wilson M."/>
            <person name="Piel J."/>
            <person name="Ashoor H."/>
            <person name="Bougouffa S."/>
            <person name="Bajic V.B."/>
            <person name="Ryu T."/>
            <person name="Ravasi T."/>
            <person name="Bayer T."/>
            <person name="Micklem G."/>
            <person name="Kim H."/>
            <person name="Bhak J."/>
            <person name="Lajeunesse T.C."/>
            <person name="Voolstra C.R."/>
        </authorList>
    </citation>
    <scope>NUCLEOTIDE SEQUENCE [LARGE SCALE GENOMIC DNA]</scope>
    <source>
        <strain evidence="17 18">CCMP2467</strain>
    </source>
</reference>
<evidence type="ECO:0000313" key="18">
    <source>
        <dbReference type="Proteomes" id="UP000186817"/>
    </source>
</evidence>
<evidence type="ECO:0000256" key="11">
    <source>
        <dbReference type="ARBA" id="ARBA00039894"/>
    </source>
</evidence>
<proteinExistence type="predicted"/>
<dbReference type="Pfam" id="PF00179">
    <property type="entry name" value="UQ_con"/>
    <property type="match status" value="1"/>
</dbReference>